<keyword evidence="4 8" id="KW-0915">Sodium</keyword>
<evidence type="ECO:0000256" key="5">
    <source>
        <dbReference type="ARBA" id="ARBA00023065"/>
    </source>
</evidence>
<evidence type="ECO:0000259" key="10">
    <source>
        <dbReference type="Pfam" id="PF11973"/>
    </source>
</evidence>
<gene>
    <name evidence="8" type="primary">nqrA</name>
    <name evidence="12" type="ORF">SAMN05421686_106271</name>
</gene>
<dbReference type="InterPro" id="IPR056148">
    <property type="entry name" value="NQRA_2nd"/>
</dbReference>
<dbReference type="GO" id="GO:0016655">
    <property type="term" value="F:oxidoreductase activity, acting on NAD(P)H, quinone or similar compound as acceptor"/>
    <property type="evidence" value="ECO:0007669"/>
    <property type="project" value="UniProtKB-UniRule"/>
</dbReference>
<evidence type="ECO:0000313" key="12">
    <source>
        <dbReference type="EMBL" id="SIS94982.1"/>
    </source>
</evidence>
<dbReference type="STRING" id="484498.SAMN05421686_106271"/>
<dbReference type="NCBIfam" id="NF003759">
    <property type="entry name" value="PRK05352.1-2"/>
    <property type="match status" value="1"/>
</dbReference>
<keyword evidence="2 8" id="KW-1278">Translocase</keyword>
<comment type="similarity">
    <text evidence="8">Belongs to the NqrA family.</text>
</comment>
<evidence type="ECO:0000259" key="11">
    <source>
        <dbReference type="Pfam" id="PF24836"/>
    </source>
</evidence>
<dbReference type="InterPro" id="IPR008703">
    <property type="entry name" value="NqrA"/>
</dbReference>
<evidence type="ECO:0000256" key="3">
    <source>
        <dbReference type="ARBA" id="ARBA00023027"/>
    </source>
</evidence>
<keyword evidence="5 8" id="KW-0406">Ion transport</keyword>
<dbReference type="EC" id="7.2.1.1" evidence="8"/>
<comment type="subunit">
    <text evidence="8">Composed of six subunits; NqrA, NqrB, NqrC, NqrD, NqrE and NqrF.</text>
</comment>
<dbReference type="Pfam" id="PF05896">
    <property type="entry name" value="NQRA_N"/>
    <property type="match status" value="1"/>
</dbReference>
<protein>
    <recommendedName>
        <fullName evidence="8">Na(+)-translocating NADH-quinone reductase subunit A</fullName>
        <shortName evidence="8">Na(+)-NQR subunit A</shortName>
        <shortName evidence="8">Na(+)-translocating NQR subunit A</shortName>
        <ecNumber evidence="8">7.2.1.1</ecNumber>
    </recommendedName>
    <alternativeName>
        <fullName evidence="8">NQR complex subunit A</fullName>
    </alternativeName>
    <alternativeName>
        <fullName evidence="8">NQR-1 subunit A</fullName>
    </alternativeName>
</protein>
<dbReference type="RefSeq" id="WP_076516184.1">
    <property type="nucleotide sequence ID" value="NZ_CAJWBH010000001.1"/>
</dbReference>
<dbReference type="OrthoDB" id="9774536at2"/>
<comment type="function">
    <text evidence="8">NQR complex catalyzes the reduction of ubiquinone-1 to ubiquinol by two successive reactions, coupled with the transport of Na(+) ions from the cytoplasm to the periplasm. NqrA to NqrE are probably involved in the second step, the conversion of ubisemiquinone to ubiquinol.</text>
</comment>
<dbReference type="HAMAP" id="MF_00425">
    <property type="entry name" value="NqrA"/>
    <property type="match status" value="1"/>
</dbReference>
<reference evidence="13" key="1">
    <citation type="submission" date="2017-01" db="EMBL/GenBank/DDBJ databases">
        <authorList>
            <person name="Varghese N."/>
            <person name="Submissions S."/>
        </authorList>
    </citation>
    <scope>NUCLEOTIDE SEQUENCE [LARGE SCALE GENOMIC DNA]</scope>
    <source>
        <strain evidence="13">DSM 24913</strain>
    </source>
</reference>
<keyword evidence="13" id="KW-1185">Reference proteome</keyword>
<keyword evidence="3 8" id="KW-0520">NAD</keyword>
<keyword evidence="1 8" id="KW-0813">Transport</keyword>
<evidence type="ECO:0000256" key="6">
    <source>
        <dbReference type="ARBA" id="ARBA00023075"/>
    </source>
</evidence>
<dbReference type="Pfam" id="PF11973">
    <property type="entry name" value="NQRA_SLBB"/>
    <property type="match status" value="1"/>
</dbReference>
<dbReference type="EMBL" id="FTOH01000006">
    <property type="protein sequence ID" value="SIS94982.1"/>
    <property type="molecule type" value="Genomic_DNA"/>
</dbReference>
<dbReference type="InterPro" id="IPR056147">
    <property type="entry name" value="NQRA_N"/>
</dbReference>
<dbReference type="PANTHER" id="PTHR37839:SF1">
    <property type="entry name" value="NA(+)-TRANSLOCATING NADH-QUINONE REDUCTASE SUBUNIT A"/>
    <property type="match status" value="1"/>
</dbReference>
<dbReference type="InterPro" id="IPR022615">
    <property type="entry name" value="NqrA_C_domain"/>
</dbReference>
<dbReference type="Proteomes" id="UP000185639">
    <property type="component" value="Unassembled WGS sequence"/>
</dbReference>
<evidence type="ECO:0000256" key="1">
    <source>
        <dbReference type="ARBA" id="ARBA00022448"/>
    </source>
</evidence>
<dbReference type="Gene3D" id="2.40.50.100">
    <property type="match status" value="1"/>
</dbReference>
<proteinExistence type="inferred from homology"/>
<dbReference type="AlphaFoldDB" id="A0A1N7N9I6"/>
<name>A0A1N7N9I6_9GAMM</name>
<keyword evidence="6 8" id="KW-0830">Ubiquinone</keyword>
<evidence type="ECO:0000313" key="13">
    <source>
        <dbReference type="Proteomes" id="UP000185639"/>
    </source>
</evidence>
<sequence length="444" mass="47975">MINIKKGLDLPITGSPEQKISDGPKVTQVAVVGPDFVGMKPTMAVQEGDRVKKGQVVFTDKKTDGVQYVAPASGVVKAINRGERRVLLSVVIEIDGNDEETFDSYPADKLATLSAGDIEKNLVASGLWTTLRTRPFSKVPELGSRPEAIFINAMDTNPLAADPQVVISADAEAYKQGVTIISRLTDGKTYVCKAPGASVPSAGVEQAEEFGGPHPAGLTGTHVHFLHPVSESRTVWSIGYQDVIAIGKLFTTGKLNTDCVIALAGPQVKNPRLVRTQVGASLAELTKGELKDGENRIISGSVFGGRNAAGDLAFLGRYHTQVSVLEEGRERPMLHYLRPGFDRFSAMPIYVTKLMKKMFDFTTTTNGSERAMVPIGTYERIMPLDVLPTQLLRALIVEDMESAIALGALELDEEDLALCSFVCPGKYEYGPILRKNLTRIEAEG</sequence>
<evidence type="ECO:0000259" key="9">
    <source>
        <dbReference type="Pfam" id="PF05896"/>
    </source>
</evidence>
<evidence type="ECO:0000256" key="7">
    <source>
        <dbReference type="ARBA" id="ARBA00023201"/>
    </source>
</evidence>
<dbReference type="PANTHER" id="PTHR37839">
    <property type="entry name" value="NA(+)-TRANSLOCATING NADH-QUINONE REDUCTASE SUBUNIT A"/>
    <property type="match status" value="1"/>
</dbReference>
<feature type="domain" description="NqrA second alpha/beta" evidence="11">
    <location>
        <begin position="114"/>
        <end position="255"/>
    </location>
</feature>
<accession>A0A1N7N9I6</accession>
<comment type="catalytic activity">
    <reaction evidence="8">
        <text>a ubiquinone + n Na(+)(in) + NADH + H(+) = a ubiquinol + n Na(+)(out) + NAD(+)</text>
        <dbReference type="Rhea" id="RHEA:47748"/>
        <dbReference type="Rhea" id="RHEA-COMP:9565"/>
        <dbReference type="Rhea" id="RHEA-COMP:9566"/>
        <dbReference type="ChEBI" id="CHEBI:15378"/>
        <dbReference type="ChEBI" id="CHEBI:16389"/>
        <dbReference type="ChEBI" id="CHEBI:17976"/>
        <dbReference type="ChEBI" id="CHEBI:29101"/>
        <dbReference type="ChEBI" id="CHEBI:57540"/>
        <dbReference type="ChEBI" id="CHEBI:57945"/>
        <dbReference type="EC" id="7.2.1.1"/>
    </reaction>
</comment>
<keyword evidence="7 8" id="KW-0739">Sodium transport</keyword>
<organism evidence="12 13">
    <name type="scientific">Thalassolituus maritimus</name>
    <dbReference type="NCBI Taxonomy" id="484498"/>
    <lineage>
        <taxon>Bacteria</taxon>
        <taxon>Pseudomonadati</taxon>
        <taxon>Pseudomonadota</taxon>
        <taxon>Gammaproteobacteria</taxon>
        <taxon>Oceanospirillales</taxon>
        <taxon>Oceanospirillaceae</taxon>
        <taxon>Thalassolituus</taxon>
    </lineage>
</organism>
<dbReference type="GO" id="GO:0006814">
    <property type="term" value="P:sodium ion transport"/>
    <property type="evidence" value="ECO:0007669"/>
    <property type="project" value="UniProtKB-UniRule"/>
</dbReference>
<feature type="domain" description="Na(+)-translocating NADH-quinone reductase subunit A C-terminal" evidence="10">
    <location>
        <begin position="260"/>
        <end position="308"/>
    </location>
</feature>
<dbReference type="NCBIfam" id="TIGR01936">
    <property type="entry name" value="nqrA"/>
    <property type="match status" value="1"/>
</dbReference>
<evidence type="ECO:0000256" key="2">
    <source>
        <dbReference type="ARBA" id="ARBA00022967"/>
    </source>
</evidence>
<evidence type="ECO:0000256" key="4">
    <source>
        <dbReference type="ARBA" id="ARBA00023053"/>
    </source>
</evidence>
<dbReference type="Pfam" id="PF24836">
    <property type="entry name" value="NQRA_2nd"/>
    <property type="match status" value="1"/>
</dbReference>
<feature type="domain" description="NqrA N-terminal barrel-sandwich hybrid" evidence="9">
    <location>
        <begin position="2"/>
        <end position="95"/>
    </location>
</feature>
<evidence type="ECO:0000256" key="8">
    <source>
        <dbReference type="HAMAP-Rule" id="MF_00425"/>
    </source>
</evidence>